<dbReference type="InterPro" id="IPR004089">
    <property type="entry name" value="MCPsignal_dom"/>
</dbReference>
<evidence type="ECO:0000256" key="7">
    <source>
        <dbReference type="ARBA" id="ARBA00029447"/>
    </source>
</evidence>
<dbReference type="PROSITE" id="PS50885">
    <property type="entry name" value="HAMP"/>
    <property type="match status" value="1"/>
</dbReference>
<keyword evidence="4 10" id="KW-0812">Transmembrane</keyword>
<gene>
    <name evidence="14" type="primary">tsr</name>
    <name evidence="14" type="ORF">CAGA_16370</name>
</gene>
<evidence type="ECO:0000256" key="3">
    <source>
        <dbReference type="ARBA" id="ARBA00022500"/>
    </source>
</evidence>
<dbReference type="InterPro" id="IPR033479">
    <property type="entry name" value="dCache_1"/>
</dbReference>
<evidence type="ECO:0000313" key="15">
    <source>
        <dbReference type="Proteomes" id="UP000297714"/>
    </source>
</evidence>
<dbReference type="GO" id="GO:0007165">
    <property type="term" value="P:signal transduction"/>
    <property type="evidence" value="ECO:0007669"/>
    <property type="project" value="UniProtKB-KW"/>
</dbReference>
<dbReference type="Pfam" id="PF00015">
    <property type="entry name" value="MCPsignal"/>
    <property type="match status" value="1"/>
</dbReference>
<dbReference type="InterPro" id="IPR051310">
    <property type="entry name" value="MCP_chemotaxis"/>
</dbReference>
<dbReference type="Gene3D" id="3.30.450.20">
    <property type="entry name" value="PAS domain"/>
    <property type="match status" value="1"/>
</dbReference>
<dbReference type="RefSeq" id="WP_167875187.1">
    <property type="nucleotide sequence ID" value="NZ_JAJUFJ010000003.1"/>
</dbReference>
<dbReference type="CDD" id="cd06225">
    <property type="entry name" value="HAMP"/>
    <property type="match status" value="1"/>
</dbReference>
<dbReference type="Proteomes" id="UP000297714">
    <property type="component" value="Unassembled WGS sequence"/>
</dbReference>
<evidence type="ECO:0000256" key="5">
    <source>
        <dbReference type="ARBA" id="ARBA00022989"/>
    </source>
</evidence>
<dbReference type="GO" id="GO:0006935">
    <property type="term" value="P:chemotaxis"/>
    <property type="evidence" value="ECO:0007669"/>
    <property type="project" value="UniProtKB-KW"/>
</dbReference>
<dbReference type="PROSITE" id="PS50111">
    <property type="entry name" value="CHEMOTAXIS_TRANSDUC_2"/>
    <property type="match status" value="1"/>
</dbReference>
<dbReference type="GO" id="GO:0004888">
    <property type="term" value="F:transmembrane signaling receptor activity"/>
    <property type="evidence" value="ECO:0007669"/>
    <property type="project" value="TreeGrafter"/>
</dbReference>
<evidence type="ECO:0000259" key="13">
    <source>
        <dbReference type="PROSITE" id="PS50885"/>
    </source>
</evidence>
<evidence type="ECO:0000256" key="6">
    <source>
        <dbReference type="ARBA" id="ARBA00023136"/>
    </source>
</evidence>
<proteinExistence type="inferred from homology"/>
<sequence>MGMVGLTISVSLVCSIANGFMIYKNCQDNMVSMVQSNANSYNEAVKNAIEVFKAKAEAIASETTITDATNPAAQKSLLAKLSEKYGFVDVNLADANGKTTNGTDISDRDYFQKAIAGQTYISSTVTRKTDSSVVMFVSAKINNGSNYNGIVYACLSSDTFSKMIDNVSVGKKGYGFIVDKSGKIIAHKDRNNVNNFVNYIEKAQENHSYDSAASLVKDMIACKTGSQTVTIDGVRKLVAYCPIDETDGWSLGISADYSEMMRSYYISFFITVILLIVFILISCIFAVRIANPITKPIENLVHRIELLAEGDLHTEIPVIRTRNEIGVLADTFSNTIETLTRYIGEIALVLDSLSCGDCTIRPEEDYKGDFVTIRDSLNAISVNLNRMFTEINQSADQVASGSDQVSSAAQALSQGATEQASSIQELSASITEIAQEVNNTADHSRQANQYSLEASAEVERGNEHMKQLVAAMAEINEASQQIEKIIKTIEDIAFQTNILALNAAVEAARAGSAGKGFAVVADEVRNLASKSAEAAKDTTLLIQNSIKAVENGSRIASETEESLHAIIEKVKNTTDLIREISKSSQDQASSINQITLGVDQISAVVQTNSATAEESAAASEELNGQAQQMKNILSTLKLIDASGEIQQNPAVEFSEPESSGNFGEGPSDKY</sequence>
<reference evidence="14 15" key="1">
    <citation type="submission" date="2019-04" db="EMBL/GenBank/DDBJ databases">
        <authorList>
            <person name="Poehlein A."/>
            <person name="Bengelsdorf F.R."/>
            <person name="Duerre P."/>
            <person name="Daniel R."/>
        </authorList>
    </citation>
    <scope>NUCLEOTIDE SEQUENCE [LARGE SCALE GENOMIC DNA]</scope>
    <source>
        <strain evidence="14 15">BS-1</strain>
    </source>
</reference>
<comment type="similarity">
    <text evidence="7">Belongs to the methyl-accepting chemotaxis (MCP) protein family.</text>
</comment>
<dbReference type="CDD" id="cd12914">
    <property type="entry name" value="PDC1_DGC_like"/>
    <property type="match status" value="1"/>
</dbReference>
<dbReference type="FunFam" id="1.10.287.950:FF:000001">
    <property type="entry name" value="Methyl-accepting chemotaxis sensory transducer"/>
    <property type="match status" value="1"/>
</dbReference>
<dbReference type="InterPro" id="IPR000727">
    <property type="entry name" value="T_SNARE_dom"/>
</dbReference>
<evidence type="ECO:0000313" key="14">
    <source>
        <dbReference type="EMBL" id="TGJ76176.1"/>
    </source>
</evidence>
<dbReference type="PANTHER" id="PTHR43531:SF11">
    <property type="entry name" value="METHYL-ACCEPTING CHEMOTAXIS PROTEIN 3"/>
    <property type="match status" value="1"/>
</dbReference>
<feature type="transmembrane region" description="Helical" evidence="10">
    <location>
        <begin position="264"/>
        <end position="287"/>
    </location>
</feature>
<keyword evidence="8" id="KW-0807">Transducer</keyword>
<keyword evidence="2" id="KW-1003">Cell membrane</keyword>
<evidence type="ECO:0000256" key="2">
    <source>
        <dbReference type="ARBA" id="ARBA00022475"/>
    </source>
</evidence>
<evidence type="ECO:0000259" key="12">
    <source>
        <dbReference type="PROSITE" id="PS50192"/>
    </source>
</evidence>
<organism evidence="14 15">
    <name type="scientific">Caproiciproducens galactitolivorans</name>
    <dbReference type="NCBI Taxonomy" id="642589"/>
    <lineage>
        <taxon>Bacteria</taxon>
        <taxon>Bacillati</taxon>
        <taxon>Bacillota</taxon>
        <taxon>Clostridia</taxon>
        <taxon>Eubacteriales</taxon>
        <taxon>Acutalibacteraceae</taxon>
        <taxon>Caproiciproducens</taxon>
    </lineage>
</organism>
<dbReference type="AlphaFoldDB" id="A0A4Z0YEJ7"/>
<dbReference type="Gene3D" id="6.10.340.10">
    <property type="match status" value="1"/>
</dbReference>
<dbReference type="Pfam" id="PF02743">
    <property type="entry name" value="dCache_1"/>
    <property type="match status" value="1"/>
</dbReference>
<evidence type="ECO:0000256" key="4">
    <source>
        <dbReference type="ARBA" id="ARBA00022692"/>
    </source>
</evidence>
<dbReference type="CDD" id="cd11386">
    <property type="entry name" value="MCP_signal"/>
    <property type="match status" value="1"/>
</dbReference>
<keyword evidence="6 10" id="KW-0472">Membrane</keyword>
<protein>
    <submittedName>
        <fullName evidence="14">Methyl-accepting chemotaxis protein I</fullName>
    </submittedName>
</protein>
<keyword evidence="5 10" id="KW-1133">Transmembrane helix</keyword>
<evidence type="ECO:0000256" key="9">
    <source>
        <dbReference type="SAM" id="MobiDB-lite"/>
    </source>
</evidence>
<dbReference type="InterPro" id="IPR003660">
    <property type="entry name" value="HAMP_dom"/>
</dbReference>
<feature type="domain" description="Methyl-accepting transducer" evidence="11">
    <location>
        <begin position="394"/>
        <end position="623"/>
    </location>
</feature>
<name>A0A4Z0YEJ7_9FIRM</name>
<dbReference type="EMBL" id="SRMQ01000007">
    <property type="protein sequence ID" value="TGJ76176.1"/>
    <property type="molecule type" value="Genomic_DNA"/>
</dbReference>
<dbReference type="Pfam" id="PF00672">
    <property type="entry name" value="HAMP"/>
    <property type="match status" value="1"/>
</dbReference>
<evidence type="ECO:0000256" key="1">
    <source>
        <dbReference type="ARBA" id="ARBA00004651"/>
    </source>
</evidence>
<dbReference type="PROSITE" id="PS50192">
    <property type="entry name" value="T_SNARE"/>
    <property type="match status" value="1"/>
</dbReference>
<evidence type="ECO:0000256" key="10">
    <source>
        <dbReference type="SAM" id="Phobius"/>
    </source>
</evidence>
<dbReference type="SUPFAM" id="SSF58104">
    <property type="entry name" value="Methyl-accepting chemotaxis protein (MCP) signaling domain"/>
    <property type="match status" value="1"/>
</dbReference>
<dbReference type="CDD" id="cd12912">
    <property type="entry name" value="PDC2_MCP_like"/>
    <property type="match status" value="1"/>
</dbReference>
<feature type="domain" description="HAMP" evidence="13">
    <location>
        <begin position="291"/>
        <end position="344"/>
    </location>
</feature>
<dbReference type="Gene3D" id="1.10.287.950">
    <property type="entry name" value="Methyl-accepting chemotaxis protein"/>
    <property type="match status" value="1"/>
</dbReference>
<evidence type="ECO:0000259" key="11">
    <source>
        <dbReference type="PROSITE" id="PS50111"/>
    </source>
</evidence>
<feature type="domain" description="T-SNARE coiled-coil homology" evidence="12">
    <location>
        <begin position="553"/>
        <end position="615"/>
    </location>
</feature>
<dbReference type="SMART" id="SM00304">
    <property type="entry name" value="HAMP"/>
    <property type="match status" value="1"/>
</dbReference>
<accession>A0A4Z0YEJ7</accession>
<comment type="subcellular location">
    <subcellularLocation>
        <location evidence="1">Cell membrane</location>
        <topology evidence="1">Multi-pass membrane protein</topology>
    </subcellularLocation>
</comment>
<feature type="region of interest" description="Disordered" evidence="9">
    <location>
        <begin position="647"/>
        <end position="670"/>
    </location>
</feature>
<comment type="caution">
    <text evidence="14">The sequence shown here is derived from an EMBL/GenBank/DDBJ whole genome shotgun (WGS) entry which is preliminary data.</text>
</comment>
<dbReference type="PANTHER" id="PTHR43531">
    <property type="entry name" value="PROTEIN ICFG"/>
    <property type="match status" value="1"/>
</dbReference>
<dbReference type="SMART" id="SM00283">
    <property type="entry name" value="MA"/>
    <property type="match status" value="1"/>
</dbReference>
<keyword evidence="15" id="KW-1185">Reference proteome</keyword>
<evidence type="ECO:0000256" key="8">
    <source>
        <dbReference type="PROSITE-ProRule" id="PRU00284"/>
    </source>
</evidence>
<keyword evidence="3" id="KW-0145">Chemotaxis</keyword>
<dbReference type="GO" id="GO:0005886">
    <property type="term" value="C:plasma membrane"/>
    <property type="evidence" value="ECO:0007669"/>
    <property type="project" value="UniProtKB-SubCell"/>
</dbReference>